<comment type="caution">
    <text evidence="1">The sequence shown here is derived from an EMBL/GenBank/DDBJ whole genome shotgun (WGS) entry which is preliminary data.</text>
</comment>
<evidence type="ECO:0008006" key="3">
    <source>
        <dbReference type="Google" id="ProtNLM"/>
    </source>
</evidence>
<proteinExistence type="predicted"/>
<protein>
    <recommendedName>
        <fullName evidence="3">Fibronectin type-III domain-containing protein</fullName>
    </recommendedName>
</protein>
<keyword evidence="2" id="KW-1185">Reference proteome</keyword>
<evidence type="ECO:0000313" key="2">
    <source>
        <dbReference type="Proteomes" id="UP001519460"/>
    </source>
</evidence>
<dbReference type="InterPro" id="IPR013783">
    <property type="entry name" value="Ig-like_fold"/>
</dbReference>
<reference evidence="1 2" key="1">
    <citation type="journal article" date="2023" name="Sci. Data">
        <title>Genome assembly of the Korean intertidal mud-creeper Batillaria attramentaria.</title>
        <authorList>
            <person name="Patra A.K."/>
            <person name="Ho P.T."/>
            <person name="Jun S."/>
            <person name="Lee S.J."/>
            <person name="Kim Y."/>
            <person name="Won Y.J."/>
        </authorList>
    </citation>
    <scope>NUCLEOTIDE SEQUENCE [LARGE SCALE GENOMIC DNA]</scope>
    <source>
        <strain evidence="1">Wonlab-2016</strain>
    </source>
</reference>
<dbReference type="Gene3D" id="2.60.40.10">
    <property type="entry name" value="Immunoglobulins"/>
    <property type="match status" value="1"/>
</dbReference>
<organism evidence="1 2">
    <name type="scientific">Batillaria attramentaria</name>
    <dbReference type="NCBI Taxonomy" id="370345"/>
    <lineage>
        <taxon>Eukaryota</taxon>
        <taxon>Metazoa</taxon>
        <taxon>Spiralia</taxon>
        <taxon>Lophotrochozoa</taxon>
        <taxon>Mollusca</taxon>
        <taxon>Gastropoda</taxon>
        <taxon>Caenogastropoda</taxon>
        <taxon>Sorbeoconcha</taxon>
        <taxon>Cerithioidea</taxon>
        <taxon>Batillariidae</taxon>
        <taxon>Batillaria</taxon>
    </lineage>
</organism>
<dbReference type="Proteomes" id="UP001519460">
    <property type="component" value="Unassembled WGS sequence"/>
</dbReference>
<gene>
    <name evidence="1" type="ORF">BaRGS_00036688</name>
</gene>
<dbReference type="AlphaFoldDB" id="A0ABD0JB68"/>
<evidence type="ECO:0000313" key="1">
    <source>
        <dbReference type="EMBL" id="KAK7468105.1"/>
    </source>
</evidence>
<sequence length="162" mass="17556">MFCSTPPHSTTHTLEAVARSSAQCAFSVPFPPQMGVCFAKQGVENKLSPVLFSKFRRARILLLFSRVSDRRIAFKSPLQTGPQKPTPGRPCIIPEECSCQNNSVTIAWTPYLGGVVEAYTLELDDGNGGDFRACVFSPVSACFSPPPSAVQEASSFGFTFEV</sequence>
<name>A0ABD0JB68_9CAEN</name>
<accession>A0ABD0JB68</accession>
<dbReference type="EMBL" id="JACVVK020000523">
    <property type="protein sequence ID" value="KAK7468105.1"/>
    <property type="molecule type" value="Genomic_DNA"/>
</dbReference>